<gene>
    <name evidence="2" type="ORF">F7Q99_39955</name>
    <name evidence="3" type="ORF">F7Q99_39980</name>
    <name evidence="4" type="ORF">F7Q99_40005</name>
</gene>
<evidence type="ECO:0000313" key="4">
    <source>
        <dbReference type="EMBL" id="MQS18206.1"/>
    </source>
</evidence>
<dbReference type="EMBL" id="WBOF01000018">
    <property type="protein sequence ID" value="MQS18196.1"/>
    <property type="molecule type" value="Genomic_DNA"/>
</dbReference>
<feature type="region of interest" description="Disordered" evidence="1">
    <location>
        <begin position="1"/>
        <end position="30"/>
    </location>
</feature>
<reference evidence="3 5" key="1">
    <citation type="submission" date="2019-09" db="EMBL/GenBank/DDBJ databases">
        <title>Genome Sequences of Streptomyces kaniharaensis ATCC 21070.</title>
        <authorList>
            <person name="Zhu W."/>
            <person name="De Crecy-Lagard V."/>
            <person name="Richards N.G."/>
        </authorList>
    </citation>
    <scope>NUCLEOTIDE SEQUENCE [LARGE SCALE GENOMIC DNA]</scope>
    <source>
        <strain evidence="3 5">SF-557</strain>
    </source>
</reference>
<dbReference type="AlphaFoldDB" id="A0A6N7L3H1"/>
<evidence type="ECO:0000313" key="5">
    <source>
        <dbReference type="Proteomes" id="UP000450000"/>
    </source>
</evidence>
<sequence length="422" mass="46420">MSRNAVKLVMSEGAAHPDRRPTTPKEGNPMTQLLPSALEDLRGNVPVVDSLAAKGYPGYVNGTQRMGTVNDVYGWTRVHAHINVSPDEGYALTDKRSPHALYEFMLMSAGTTHRPGLHDHSREFGTALGVVAACFAEHCRAYELSPVVSWSYDPNTLDRESIQGEKRFHAHFVGRTGKERAEVAERAMRAGGLSALRCRRIVEEASVLGALVCADVVDGDALRVLQPVPALSTPTATATAQFLLPQGWESLANPDFHADIAYIHRKLRTMYDEIIRACATGEAGLWRRPTVREFDPEDIDVPLRATTRATLAHYLRALRPEILDGGSLARSRATHVYPLADLAYAVTITEQEGQVYLHLRINVFSDLGGAGISIIDGVIVKTKKGVGDMRADEIAARSAFQADYLRRLHMYPMAARALFPRM</sequence>
<evidence type="ECO:0000313" key="3">
    <source>
        <dbReference type="EMBL" id="MQS18201.1"/>
    </source>
</evidence>
<keyword evidence="5" id="KW-1185">Reference proteome</keyword>
<protein>
    <submittedName>
        <fullName evidence="3">Uncharacterized protein</fullName>
    </submittedName>
</protein>
<dbReference type="EMBL" id="WBOF01000018">
    <property type="protein sequence ID" value="MQS18206.1"/>
    <property type="molecule type" value="Genomic_DNA"/>
</dbReference>
<comment type="caution">
    <text evidence="3">The sequence shown here is derived from an EMBL/GenBank/DDBJ whole genome shotgun (WGS) entry which is preliminary data.</text>
</comment>
<name>A0A6N7L3H1_9ACTN</name>
<dbReference type="EMBL" id="WBOF01000018">
    <property type="protein sequence ID" value="MQS18201.1"/>
    <property type="molecule type" value="Genomic_DNA"/>
</dbReference>
<evidence type="ECO:0000256" key="1">
    <source>
        <dbReference type="SAM" id="MobiDB-lite"/>
    </source>
</evidence>
<proteinExistence type="predicted"/>
<organism evidence="3 5">
    <name type="scientific">Streptomyces kaniharaensis</name>
    <dbReference type="NCBI Taxonomy" id="212423"/>
    <lineage>
        <taxon>Bacteria</taxon>
        <taxon>Bacillati</taxon>
        <taxon>Actinomycetota</taxon>
        <taxon>Actinomycetes</taxon>
        <taxon>Kitasatosporales</taxon>
        <taxon>Streptomycetaceae</taxon>
        <taxon>Streptomyces</taxon>
    </lineage>
</organism>
<dbReference type="Proteomes" id="UP000450000">
    <property type="component" value="Unassembled WGS sequence"/>
</dbReference>
<evidence type="ECO:0000313" key="2">
    <source>
        <dbReference type="EMBL" id="MQS18196.1"/>
    </source>
</evidence>
<accession>A0A6N7L3H1</accession>